<feature type="region of interest" description="Disordered" evidence="1">
    <location>
        <begin position="376"/>
        <end position="451"/>
    </location>
</feature>
<name>A0AAE1EIU5_PETCI</name>
<keyword evidence="3" id="KW-1185">Reference proteome</keyword>
<feature type="compositionally biased region" description="Basic and acidic residues" evidence="1">
    <location>
        <begin position="441"/>
        <end position="451"/>
    </location>
</feature>
<feature type="region of interest" description="Disordered" evidence="1">
    <location>
        <begin position="84"/>
        <end position="134"/>
    </location>
</feature>
<organism evidence="2 3">
    <name type="scientific">Petrolisthes cinctipes</name>
    <name type="common">Flat porcelain crab</name>
    <dbReference type="NCBI Taxonomy" id="88211"/>
    <lineage>
        <taxon>Eukaryota</taxon>
        <taxon>Metazoa</taxon>
        <taxon>Ecdysozoa</taxon>
        <taxon>Arthropoda</taxon>
        <taxon>Crustacea</taxon>
        <taxon>Multicrustacea</taxon>
        <taxon>Malacostraca</taxon>
        <taxon>Eumalacostraca</taxon>
        <taxon>Eucarida</taxon>
        <taxon>Decapoda</taxon>
        <taxon>Pleocyemata</taxon>
        <taxon>Anomura</taxon>
        <taxon>Galatheoidea</taxon>
        <taxon>Porcellanidae</taxon>
        <taxon>Petrolisthes</taxon>
    </lineage>
</organism>
<feature type="region of interest" description="Disordered" evidence="1">
    <location>
        <begin position="164"/>
        <end position="189"/>
    </location>
</feature>
<reference evidence="2" key="1">
    <citation type="submission" date="2023-10" db="EMBL/GenBank/DDBJ databases">
        <title>Genome assemblies of two species of porcelain crab, Petrolisthes cinctipes and Petrolisthes manimaculis (Anomura: Porcellanidae).</title>
        <authorList>
            <person name="Angst P."/>
        </authorList>
    </citation>
    <scope>NUCLEOTIDE SEQUENCE</scope>
    <source>
        <strain evidence="2">PB745_01</strain>
        <tissue evidence="2">Gill</tissue>
    </source>
</reference>
<feature type="compositionally biased region" description="Polar residues" evidence="1">
    <location>
        <begin position="84"/>
        <end position="94"/>
    </location>
</feature>
<proteinExistence type="predicted"/>
<accession>A0AAE1EIU5</accession>
<feature type="compositionally biased region" description="Polar residues" evidence="1">
    <location>
        <begin position="164"/>
        <end position="180"/>
    </location>
</feature>
<dbReference type="EMBL" id="JAWQEG010007025">
    <property type="protein sequence ID" value="KAK3853273.1"/>
    <property type="molecule type" value="Genomic_DNA"/>
</dbReference>
<protein>
    <submittedName>
        <fullName evidence="2">Uncharacterized protein</fullName>
    </submittedName>
</protein>
<evidence type="ECO:0000313" key="2">
    <source>
        <dbReference type="EMBL" id="KAK3853273.1"/>
    </source>
</evidence>
<feature type="compositionally biased region" description="Basic and acidic residues" evidence="1">
    <location>
        <begin position="386"/>
        <end position="412"/>
    </location>
</feature>
<sequence length="451" mass="50108">MPEKYKERQATTAKCPNCKMEHHAWHRNCPYRQALIKAGKEKQEAWVTSHKPTPARYQKIIHQAQQTSICTETNFPTLQASTKITNKQATSHQPAQEAAKPKAEMTYSQAASRASIPSTIQPIPTPEATQTTALSQLIPSRGRWPSAPSQPQDSQSLLQPILSKNHNPQTQTPDSIQNTQSSSSSPQETLTLTKSDLKDLLQNFALSLAGLMNIPINKEKLIQTYDNTINTTLGASLKRQQKQSERCQKMKKKKKSLRVPRATPTSTRIAGKKKALGQKAKNQTLSQETTEKVLQTHQNKLELQASHLGGLPVVPGMEIGQLDVSELLPFTAAENTFIGGDLNCHHQRLHSCTPTNRDGRHLAEVLESTPGIQISEKKQQAGVTQKNREQKPTKTYKAAEAHTKIDTGKTDDNTYGSNQGQTKLNTTQAKADNRMQNQTKELTEKQKRTKA</sequence>
<gene>
    <name evidence="2" type="ORF">Pcinc_040178</name>
</gene>
<dbReference type="Proteomes" id="UP001286313">
    <property type="component" value="Unassembled WGS sequence"/>
</dbReference>
<evidence type="ECO:0000313" key="3">
    <source>
        <dbReference type="Proteomes" id="UP001286313"/>
    </source>
</evidence>
<evidence type="ECO:0000256" key="1">
    <source>
        <dbReference type="SAM" id="MobiDB-lite"/>
    </source>
</evidence>
<dbReference type="AlphaFoldDB" id="A0AAE1EIU5"/>
<feature type="compositionally biased region" description="Polar residues" evidence="1">
    <location>
        <begin position="413"/>
        <end position="440"/>
    </location>
</feature>
<comment type="caution">
    <text evidence="2">The sequence shown here is derived from an EMBL/GenBank/DDBJ whole genome shotgun (WGS) entry which is preliminary data.</text>
</comment>